<dbReference type="EMBL" id="NCSJ02000020">
    <property type="protein sequence ID" value="RFU34496.1"/>
    <property type="molecule type" value="Genomic_DNA"/>
</dbReference>
<evidence type="ECO:0000313" key="1">
    <source>
        <dbReference type="EMBL" id="RFU34496.1"/>
    </source>
</evidence>
<name>A0A3E2HM92_SCYLI</name>
<feature type="non-terminal residue" evidence="1">
    <location>
        <position position="771"/>
    </location>
</feature>
<organism evidence="1 2">
    <name type="scientific">Scytalidium lignicola</name>
    <name type="common">Hyphomycete</name>
    <dbReference type="NCBI Taxonomy" id="5539"/>
    <lineage>
        <taxon>Eukaryota</taxon>
        <taxon>Fungi</taxon>
        <taxon>Dikarya</taxon>
        <taxon>Ascomycota</taxon>
        <taxon>Pezizomycotina</taxon>
        <taxon>Leotiomycetes</taxon>
        <taxon>Leotiomycetes incertae sedis</taxon>
        <taxon>Scytalidium</taxon>
    </lineage>
</organism>
<evidence type="ECO:0000313" key="2">
    <source>
        <dbReference type="Proteomes" id="UP000258309"/>
    </source>
</evidence>
<dbReference type="OMA" id="EMCATIN"/>
<reference evidence="1 2" key="1">
    <citation type="submission" date="2018-05" db="EMBL/GenBank/DDBJ databases">
        <title>Draft genome sequence of Scytalidium lignicola DSM 105466, a ubiquitous saprotrophic fungus.</title>
        <authorList>
            <person name="Buettner E."/>
            <person name="Gebauer A.M."/>
            <person name="Hofrichter M."/>
            <person name="Liers C."/>
            <person name="Kellner H."/>
        </authorList>
    </citation>
    <scope>NUCLEOTIDE SEQUENCE [LARGE SCALE GENOMIC DNA]</scope>
    <source>
        <strain evidence="1 2">DSM 105466</strain>
    </source>
</reference>
<comment type="caution">
    <text evidence="1">The sequence shown here is derived from an EMBL/GenBank/DDBJ whole genome shotgun (WGS) entry which is preliminary data.</text>
</comment>
<dbReference type="AlphaFoldDB" id="A0A3E2HM92"/>
<protein>
    <submittedName>
        <fullName evidence="1">Uncharacterized protein</fullName>
    </submittedName>
</protein>
<dbReference type="Proteomes" id="UP000258309">
    <property type="component" value="Unassembled WGS sequence"/>
</dbReference>
<proteinExistence type="predicted"/>
<feature type="non-terminal residue" evidence="1">
    <location>
        <position position="1"/>
    </location>
</feature>
<dbReference type="OrthoDB" id="3432393at2759"/>
<accession>A0A3E2HM92</accession>
<keyword evidence="2" id="KW-1185">Reference proteome</keyword>
<gene>
    <name evidence="1" type="ORF">B7463_g1877</name>
</gene>
<sequence length="771" mass="84621">MRVSQPSEPLLGGNDNSAINSPTSLKYPVTAYLSELTLINMTLVFKTPLGSLTQVQIGPADLLTTFSAAYSAAGWLGSLDGVRFLVSEAKRLILPGNKPHYTGFKDLIENQPRFQDSSFYILTSDHGPLLGSISNADDAFGGDTVTQVIGMTICALAHELGGSCAVDLFLKFLAPSVFEIAETIDALRDILHEEEVLQKLLNEGVTRGLPEQFLKSVASAGLPAVNRESYYKTPHPDDNNEPNMVGGLLKWITERKRDSYWTRSGLVARIALYLKDVGYNIRSIQPWGGFPPTPRASASRAVILVLGGSEQTDHLMTDLTDTTGLDLQLHYTFQTVGSMLHQSLAPEVIIRPEILQTEFEFIFDSIASRLHASYSAPLPPRIPETMEVTFVWSSAKKPSSSIEAKLASLYFPLIAEHIAPCYSKIANEKILNQALKSIGKRGDVSVFTEEEAQFRTTTTAIIICLVSRLCVTDFKSVRHSTCLELLSRFGQDQICGIINHGFSSSLSLNEAVGLIAIIHTGIMNLSKVLKRIDSADRVIGWRNGIYCVLPSLLLNMKPSASSVAMECKDVFFANIRTHNDGSIRDSYSPARSPELHYLQHNPYDTSQQSIVTTLQSVNPWIGPVQVRPPNQPLYINIERPIQFRESDICLAGRLDGNRIGVVSIIDVLVSIARSVEIPPKCIHKNTANTQTVLNISTSEWLANPNERPAGTAEIPAYLAVHDNPAWALFAAGECANFHNAIVFECVSCTIEAVARRVDPSREDAVVLIGYQ</sequence>